<evidence type="ECO:0000313" key="1">
    <source>
        <dbReference type="EMBL" id="TMQ70500.1"/>
    </source>
</evidence>
<organism evidence="1 2">
    <name type="scientific">Eiseniibacteriota bacterium</name>
    <dbReference type="NCBI Taxonomy" id="2212470"/>
    <lineage>
        <taxon>Bacteria</taxon>
        <taxon>Candidatus Eiseniibacteriota</taxon>
    </lineage>
</organism>
<dbReference type="SUPFAM" id="SSF117987">
    <property type="entry name" value="CRISPR-associated protein"/>
    <property type="match status" value="1"/>
</dbReference>
<sequence length="212" mass="23000">MISMTGTSATASCVNCGRNMRPLHLFSEEAGERGLVEHARAFGDPSLLAAITDLDSVASKGMPRFEAGRRLGFLLRACPVVRLAQATNGHVAGAEIDAFLARCFAVGKDVAVAREKVYRDWIAAKVNQPDATGVTLDRVRVAAILRERLVRRTQGRGRKASRLERPDVRFEGDLVVVDGERLHEWLAHGVGRHRAFGFGALILVPPGTTHAV</sequence>
<dbReference type="InterPro" id="IPR010179">
    <property type="entry name" value="CRISPR-assoc_prot_Cse3"/>
</dbReference>
<dbReference type="Proteomes" id="UP000319771">
    <property type="component" value="Unassembled WGS sequence"/>
</dbReference>
<protein>
    <submittedName>
        <fullName evidence="1">Type I-E CRISPR-associated protein Cas6/Cse3/CasE</fullName>
    </submittedName>
</protein>
<accession>A0A538U3N3</accession>
<dbReference type="AlphaFoldDB" id="A0A538U3N3"/>
<dbReference type="Pfam" id="PF08798">
    <property type="entry name" value="CRISPR_assoc"/>
    <property type="match status" value="1"/>
</dbReference>
<comment type="caution">
    <text evidence="1">The sequence shown here is derived from an EMBL/GenBank/DDBJ whole genome shotgun (WGS) entry which is preliminary data.</text>
</comment>
<dbReference type="SMART" id="SM01101">
    <property type="entry name" value="CRISPR_assoc"/>
    <property type="match status" value="1"/>
</dbReference>
<gene>
    <name evidence="1" type="ORF">E6K81_12470</name>
</gene>
<reference evidence="1 2" key="1">
    <citation type="journal article" date="2019" name="Nat. Microbiol.">
        <title>Mediterranean grassland soil C-N compound turnover is dependent on rainfall and depth, and is mediated by genomically divergent microorganisms.</title>
        <authorList>
            <person name="Diamond S."/>
            <person name="Andeer P.F."/>
            <person name="Li Z."/>
            <person name="Crits-Christoph A."/>
            <person name="Burstein D."/>
            <person name="Anantharaman K."/>
            <person name="Lane K.R."/>
            <person name="Thomas B.C."/>
            <person name="Pan C."/>
            <person name="Northen T.R."/>
            <person name="Banfield J.F."/>
        </authorList>
    </citation>
    <scope>NUCLEOTIDE SEQUENCE [LARGE SCALE GENOMIC DNA]</scope>
    <source>
        <strain evidence="1">WS_11</strain>
    </source>
</reference>
<dbReference type="Gene3D" id="3.30.70.1210">
    <property type="entry name" value="Crispr-associated protein, domain 2"/>
    <property type="match status" value="1"/>
</dbReference>
<dbReference type="EMBL" id="VBPB01000221">
    <property type="protein sequence ID" value="TMQ70500.1"/>
    <property type="molecule type" value="Genomic_DNA"/>
</dbReference>
<name>A0A538U3N3_UNCEI</name>
<proteinExistence type="predicted"/>
<evidence type="ECO:0000313" key="2">
    <source>
        <dbReference type="Proteomes" id="UP000319771"/>
    </source>
</evidence>